<evidence type="ECO:0000313" key="1">
    <source>
        <dbReference type="EMBL" id="CAG9137038.1"/>
    </source>
</evidence>
<protein>
    <submittedName>
        <fullName evidence="1">(diamondback moth) hypothetical protein</fullName>
    </submittedName>
</protein>
<organism evidence="1 2">
    <name type="scientific">Plutella xylostella</name>
    <name type="common">Diamondback moth</name>
    <name type="synonym">Plutella maculipennis</name>
    <dbReference type="NCBI Taxonomy" id="51655"/>
    <lineage>
        <taxon>Eukaryota</taxon>
        <taxon>Metazoa</taxon>
        <taxon>Ecdysozoa</taxon>
        <taxon>Arthropoda</taxon>
        <taxon>Hexapoda</taxon>
        <taxon>Insecta</taxon>
        <taxon>Pterygota</taxon>
        <taxon>Neoptera</taxon>
        <taxon>Endopterygota</taxon>
        <taxon>Lepidoptera</taxon>
        <taxon>Glossata</taxon>
        <taxon>Ditrysia</taxon>
        <taxon>Yponomeutoidea</taxon>
        <taxon>Plutellidae</taxon>
        <taxon>Plutella</taxon>
    </lineage>
</organism>
<name>A0A8S4GE07_PLUXY</name>
<comment type="caution">
    <text evidence="1">The sequence shown here is derived from an EMBL/GenBank/DDBJ whole genome shotgun (WGS) entry which is preliminary data.</text>
</comment>
<dbReference type="EMBL" id="CAJHNJ030000177">
    <property type="protein sequence ID" value="CAG9137038.1"/>
    <property type="molecule type" value="Genomic_DNA"/>
</dbReference>
<keyword evidence="2" id="KW-1185">Reference proteome</keyword>
<accession>A0A8S4GE07</accession>
<dbReference type="AlphaFoldDB" id="A0A8S4GE07"/>
<proteinExistence type="predicted"/>
<reference evidence="1" key="1">
    <citation type="submission" date="2020-11" db="EMBL/GenBank/DDBJ databases">
        <authorList>
            <person name="Whiteford S."/>
        </authorList>
    </citation>
    <scope>NUCLEOTIDE SEQUENCE</scope>
</reference>
<sequence length="147" mass="15002">MRFLFAFAAVLGYASAGVLGPLVYGANPGDVQAAHIDAAVAAQDHVRAVGEGQARAAEAAIQYNTEAVRQTAEAHRDINENAYWNSVAAGQNLVAAAQTQQAALDGAAAAYRAAHVGVPALGYAAPYGIAPYGLAAPYGIHGLGLHY</sequence>
<evidence type="ECO:0000313" key="2">
    <source>
        <dbReference type="Proteomes" id="UP000653454"/>
    </source>
</evidence>
<gene>
    <name evidence="1" type="ORF">PLXY2_LOCUS15294</name>
</gene>
<dbReference type="Proteomes" id="UP000653454">
    <property type="component" value="Unassembled WGS sequence"/>
</dbReference>